<dbReference type="EMBL" id="UGYN01000002">
    <property type="protein sequence ID" value="SUI76079.1"/>
    <property type="molecule type" value="Genomic_DNA"/>
</dbReference>
<reference evidence="2 3" key="1">
    <citation type="submission" date="2018-06" db="EMBL/GenBank/DDBJ databases">
        <authorList>
            <consortium name="Pathogen Informatics"/>
            <person name="Doyle S."/>
        </authorList>
    </citation>
    <scope>NUCLEOTIDE SEQUENCE [LARGE SCALE GENOMIC DNA]</scope>
    <source>
        <strain evidence="2 3">NCTC11544</strain>
    </source>
</reference>
<organism evidence="2 3">
    <name type="scientific">Serratia quinivorans</name>
    <dbReference type="NCBI Taxonomy" id="137545"/>
    <lineage>
        <taxon>Bacteria</taxon>
        <taxon>Pseudomonadati</taxon>
        <taxon>Pseudomonadota</taxon>
        <taxon>Gammaproteobacteria</taxon>
        <taxon>Enterobacterales</taxon>
        <taxon>Yersiniaceae</taxon>
        <taxon>Serratia</taxon>
    </lineage>
</organism>
<keyword evidence="2" id="KW-0012">Acyltransferase</keyword>
<dbReference type="SUPFAM" id="SSF55729">
    <property type="entry name" value="Acyl-CoA N-acyltransferases (Nat)"/>
    <property type="match status" value="1"/>
</dbReference>
<dbReference type="GO" id="GO:0005737">
    <property type="term" value="C:cytoplasm"/>
    <property type="evidence" value="ECO:0007669"/>
    <property type="project" value="TreeGrafter"/>
</dbReference>
<dbReference type="PROSITE" id="PS51186">
    <property type="entry name" value="GNAT"/>
    <property type="match status" value="1"/>
</dbReference>
<dbReference type="Proteomes" id="UP000255529">
    <property type="component" value="Unassembled WGS sequence"/>
</dbReference>
<protein>
    <submittedName>
        <fullName evidence="2">Spermidine N(1)-acetyltransferase</fullName>
        <ecNumber evidence="2">2.3.1.57</ecNumber>
    </submittedName>
</protein>
<dbReference type="Gene3D" id="3.40.630.30">
    <property type="match status" value="1"/>
</dbReference>
<sequence>MTTLPTRIPLPEELYASLRPLRLDDVDAWSAYLSKPGVIEHTSWGDVGPTNLERLIADYAEGKGSLRWAIVDQSDGLLGTVGLNEISRDHGRAEIAYDLDPSHCGRGLATEAASAVIHWAHTVLGLQRVQATVLDSNILSIAVLERVGMQREGLIRQYRRVRGQARDYWMYAAINRAGN</sequence>
<dbReference type="InterPro" id="IPR000182">
    <property type="entry name" value="GNAT_dom"/>
</dbReference>
<name>A0A380A8X7_9GAMM</name>
<feature type="domain" description="N-acetyltransferase" evidence="1">
    <location>
        <begin position="16"/>
        <end position="175"/>
    </location>
</feature>
<dbReference type="PANTHER" id="PTHR43441:SF10">
    <property type="entry name" value="ACETYLTRANSFERASE"/>
    <property type="match status" value="1"/>
</dbReference>
<keyword evidence="2" id="KW-0808">Transferase</keyword>
<dbReference type="GO" id="GO:0004145">
    <property type="term" value="F:diamine N-acetyltransferase activity"/>
    <property type="evidence" value="ECO:0007669"/>
    <property type="project" value="UniProtKB-EC"/>
</dbReference>
<dbReference type="GO" id="GO:0008999">
    <property type="term" value="F:protein-N-terminal-alanine acetyltransferase activity"/>
    <property type="evidence" value="ECO:0007669"/>
    <property type="project" value="TreeGrafter"/>
</dbReference>
<proteinExistence type="predicted"/>
<accession>A0A380A8X7</accession>
<dbReference type="Pfam" id="PF13302">
    <property type="entry name" value="Acetyltransf_3"/>
    <property type="match status" value="1"/>
</dbReference>
<dbReference type="PANTHER" id="PTHR43441">
    <property type="entry name" value="RIBOSOMAL-PROTEIN-SERINE ACETYLTRANSFERASE"/>
    <property type="match status" value="1"/>
</dbReference>
<dbReference type="EC" id="2.3.1.57" evidence="2"/>
<dbReference type="InterPro" id="IPR051908">
    <property type="entry name" value="Ribosomal_N-acetyltransferase"/>
</dbReference>
<dbReference type="GO" id="GO:1990189">
    <property type="term" value="F:protein N-terminal-serine acetyltransferase activity"/>
    <property type="evidence" value="ECO:0007669"/>
    <property type="project" value="TreeGrafter"/>
</dbReference>
<evidence type="ECO:0000313" key="3">
    <source>
        <dbReference type="Proteomes" id="UP000255529"/>
    </source>
</evidence>
<evidence type="ECO:0000313" key="2">
    <source>
        <dbReference type="EMBL" id="SUI76079.1"/>
    </source>
</evidence>
<dbReference type="RefSeq" id="WP_115184028.1">
    <property type="nucleotide sequence ID" value="NZ_CAMKUF010000003.1"/>
</dbReference>
<evidence type="ECO:0000259" key="1">
    <source>
        <dbReference type="PROSITE" id="PS51186"/>
    </source>
</evidence>
<dbReference type="InterPro" id="IPR016181">
    <property type="entry name" value="Acyl_CoA_acyltransferase"/>
</dbReference>
<gene>
    <name evidence="2" type="primary">speG_2</name>
    <name evidence="2" type="ORF">NCTC11544_03757</name>
</gene>
<dbReference type="AlphaFoldDB" id="A0A380A8X7"/>